<evidence type="ECO:0000313" key="7">
    <source>
        <dbReference type="Proteomes" id="UP000799777"/>
    </source>
</evidence>
<comment type="subcellular location">
    <subcellularLocation>
        <location evidence="1">Membrane</location>
        <topology evidence="1">Multi-pass membrane protein</topology>
    </subcellularLocation>
</comment>
<organism evidence="6 7">
    <name type="scientific">Setomelanomma holmii</name>
    <dbReference type="NCBI Taxonomy" id="210430"/>
    <lineage>
        <taxon>Eukaryota</taxon>
        <taxon>Fungi</taxon>
        <taxon>Dikarya</taxon>
        <taxon>Ascomycota</taxon>
        <taxon>Pezizomycotina</taxon>
        <taxon>Dothideomycetes</taxon>
        <taxon>Pleosporomycetidae</taxon>
        <taxon>Pleosporales</taxon>
        <taxon>Pleosporineae</taxon>
        <taxon>Phaeosphaeriaceae</taxon>
        <taxon>Setomelanomma</taxon>
    </lineage>
</organism>
<dbReference type="EMBL" id="ML978205">
    <property type="protein sequence ID" value="KAF2029030.1"/>
    <property type="molecule type" value="Genomic_DNA"/>
</dbReference>
<dbReference type="GO" id="GO:0016020">
    <property type="term" value="C:membrane"/>
    <property type="evidence" value="ECO:0007669"/>
    <property type="project" value="UniProtKB-SubCell"/>
</dbReference>
<dbReference type="OrthoDB" id="1077582at2759"/>
<feature type="domain" description="Wax synthase" evidence="5">
    <location>
        <begin position="211"/>
        <end position="297"/>
    </location>
</feature>
<dbReference type="Proteomes" id="UP000799777">
    <property type="component" value="Unassembled WGS sequence"/>
</dbReference>
<proteinExistence type="predicted"/>
<name>A0A9P4H8J0_9PLEO</name>
<accession>A0A9P4H8J0</accession>
<gene>
    <name evidence="6" type="ORF">EK21DRAFT_101397</name>
</gene>
<evidence type="ECO:0000256" key="4">
    <source>
        <dbReference type="ARBA" id="ARBA00023136"/>
    </source>
</evidence>
<evidence type="ECO:0000256" key="1">
    <source>
        <dbReference type="ARBA" id="ARBA00004141"/>
    </source>
</evidence>
<reference evidence="6" key="1">
    <citation type="journal article" date="2020" name="Stud. Mycol.">
        <title>101 Dothideomycetes genomes: a test case for predicting lifestyles and emergence of pathogens.</title>
        <authorList>
            <person name="Haridas S."/>
            <person name="Albert R."/>
            <person name="Binder M."/>
            <person name="Bloem J."/>
            <person name="Labutti K."/>
            <person name="Salamov A."/>
            <person name="Andreopoulos B."/>
            <person name="Baker S."/>
            <person name="Barry K."/>
            <person name="Bills G."/>
            <person name="Bluhm B."/>
            <person name="Cannon C."/>
            <person name="Castanera R."/>
            <person name="Culley D."/>
            <person name="Daum C."/>
            <person name="Ezra D."/>
            <person name="Gonzalez J."/>
            <person name="Henrissat B."/>
            <person name="Kuo A."/>
            <person name="Liang C."/>
            <person name="Lipzen A."/>
            <person name="Lutzoni F."/>
            <person name="Magnuson J."/>
            <person name="Mondo S."/>
            <person name="Nolan M."/>
            <person name="Ohm R."/>
            <person name="Pangilinan J."/>
            <person name="Park H.-J."/>
            <person name="Ramirez L."/>
            <person name="Alfaro M."/>
            <person name="Sun H."/>
            <person name="Tritt A."/>
            <person name="Yoshinaga Y."/>
            <person name="Zwiers L.-H."/>
            <person name="Turgeon B."/>
            <person name="Goodwin S."/>
            <person name="Spatafora J."/>
            <person name="Crous P."/>
            <person name="Grigoriev I."/>
        </authorList>
    </citation>
    <scope>NUCLEOTIDE SEQUENCE</scope>
    <source>
        <strain evidence="6">CBS 110217</strain>
    </source>
</reference>
<protein>
    <recommendedName>
        <fullName evidence="5">Wax synthase domain-containing protein</fullName>
    </recommendedName>
</protein>
<keyword evidence="7" id="KW-1185">Reference proteome</keyword>
<evidence type="ECO:0000313" key="6">
    <source>
        <dbReference type="EMBL" id="KAF2029030.1"/>
    </source>
</evidence>
<keyword evidence="2" id="KW-0812">Transmembrane</keyword>
<comment type="caution">
    <text evidence="6">The sequence shown here is derived from an EMBL/GenBank/DDBJ whole genome shotgun (WGS) entry which is preliminary data.</text>
</comment>
<evidence type="ECO:0000256" key="3">
    <source>
        <dbReference type="ARBA" id="ARBA00022989"/>
    </source>
</evidence>
<sequence>MSLELPQSIIACQIPLLYLNNFLALSVGPTNQVLRLGITLPILVLLVSQSLYRQWSGGWGIHYALECLVRCCVWVYVDWNILGSPDKEKWHKVHPNGEEKKGLDNKEASSCGVRLGTGNRYVGWSCQTIRAAFFDILVDILYAYTASSPHGSWTDIAHIKSAASFSSEPFLKRLWFAWIHIVLTYVSMEQANAAYGLFSVATGLASPAECSSMFGDLRGLVCVRRAWSSVWHQQMRRIWSAPGIFLARDILHLPKGSFALKYLQLFVGFGISGIIHAGASMLTHRSFEDDGAFAVFIGQAVIIMFENHVIALGKKMGLKDSISWRVIGLVWTVFAIGTSTDRWTCNVVGHGMWVHDRKPDYFGIDPK</sequence>
<dbReference type="Pfam" id="PF13813">
    <property type="entry name" value="MBOAT_2"/>
    <property type="match status" value="1"/>
</dbReference>
<keyword evidence="4" id="KW-0472">Membrane</keyword>
<keyword evidence="3" id="KW-1133">Transmembrane helix</keyword>
<evidence type="ECO:0000259" key="5">
    <source>
        <dbReference type="Pfam" id="PF13813"/>
    </source>
</evidence>
<dbReference type="AlphaFoldDB" id="A0A9P4H8J0"/>
<dbReference type="InterPro" id="IPR032805">
    <property type="entry name" value="Wax_synthase_dom"/>
</dbReference>
<evidence type="ECO:0000256" key="2">
    <source>
        <dbReference type="ARBA" id="ARBA00022692"/>
    </source>
</evidence>